<dbReference type="InterPro" id="IPR051603">
    <property type="entry name" value="Zinc-ADH_QOR/CCCR"/>
</dbReference>
<dbReference type="SUPFAM" id="SSF51735">
    <property type="entry name" value="NAD(P)-binding Rossmann-fold domains"/>
    <property type="match status" value="1"/>
</dbReference>
<dbReference type="CDD" id="cd05289">
    <property type="entry name" value="MDR_like_2"/>
    <property type="match status" value="1"/>
</dbReference>
<keyword evidence="4" id="KW-1185">Reference proteome</keyword>
<reference evidence="3 4" key="1">
    <citation type="journal article" date="2013" name="Genome Announc.">
        <title>Draft Genome Sequence of Amycolatopsis decaplanina Strain DSM 44594T.</title>
        <authorList>
            <person name="Kaur N."/>
            <person name="Kumar S."/>
            <person name="Bala M."/>
            <person name="Raghava G.P."/>
            <person name="Mayilraj S."/>
        </authorList>
    </citation>
    <scope>NUCLEOTIDE SEQUENCE [LARGE SCALE GENOMIC DNA]</scope>
    <source>
        <strain evidence="3 4">DSM 44594</strain>
    </source>
</reference>
<dbReference type="SMART" id="SM00829">
    <property type="entry name" value="PKS_ER"/>
    <property type="match status" value="1"/>
</dbReference>
<dbReference type="InterPro" id="IPR011032">
    <property type="entry name" value="GroES-like_sf"/>
</dbReference>
<dbReference type="Pfam" id="PF08240">
    <property type="entry name" value="ADH_N"/>
    <property type="match status" value="1"/>
</dbReference>
<protein>
    <submittedName>
        <fullName evidence="3">Alcohol dehydrogenase GroES domain-containing protein</fullName>
    </submittedName>
</protein>
<comment type="caution">
    <text evidence="3">The sequence shown here is derived from an EMBL/GenBank/DDBJ whole genome shotgun (WGS) entry which is preliminary data.</text>
</comment>
<accession>M2WVF3</accession>
<organism evidence="3 4">
    <name type="scientific">Amycolatopsis decaplanina DSM 44594</name>
    <dbReference type="NCBI Taxonomy" id="1284240"/>
    <lineage>
        <taxon>Bacteria</taxon>
        <taxon>Bacillati</taxon>
        <taxon>Actinomycetota</taxon>
        <taxon>Actinomycetes</taxon>
        <taxon>Pseudonocardiales</taxon>
        <taxon>Pseudonocardiaceae</taxon>
        <taxon>Amycolatopsis</taxon>
    </lineage>
</organism>
<dbReference type="InterPro" id="IPR020843">
    <property type="entry name" value="ER"/>
</dbReference>
<evidence type="ECO:0000256" key="1">
    <source>
        <dbReference type="ARBA" id="ARBA00022857"/>
    </source>
</evidence>
<evidence type="ECO:0000313" key="3">
    <source>
        <dbReference type="EMBL" id="EME52741.1"/>
    </source>
</evidence>
<dbReference type="Gene3D" id="3.40.50.720">
    <property type="entry name" value="NAD(P)-binding Rossmann-like Domain"/>
    <property type="match status" value="1"/>
</dbReference>
<dbReference type="SUPFAM" id="SSF50129">
    <property type="entry name" value="GroES-like"/>
    <property type="match status" value="1"/>
</dbReference>
<dbReference type="Pfam" id="PF13602">
    <property type="entry name" value="ADH_zinc_N_2"/>
    <property type="match status" value="1"/>
</dbReference>
<keyword evidence="1" id="KW-0521">NADP</keyword>
<dbReference type="PANTHER" id="PTHR44154">
    <property type="entry name" value="QUINONE OXIDOREDUCTASE"/>
    <property type="match status" value="1"/>
</dbReference>
<dbReference type="InterPro" id="IPR013154">
    <property type="entry name" value="ADH-like_N"/>
</dbReference>
<proteinExistence type="predicted"/>
<evidence type="ECO:0000259" key="2">
    <source>
        <dbReference type="SMART" id="SM00829"/>
    </source>
</evidence>
<dbReference type="Proteomes" id="UP000054226">
    <property type="component" value="Unassembled WGS sequence"/>
</dbReference>
<dbReference type="EMBL" id="AOHO01000074">
    <property type="protein sequence ID" value="EME52741.1"/>
    <property type="molecule type" value="Genomic_DNA"/>
</dbReference>
<gene>
    <name evidence="3" type="ORF">H074_30502</name>
</gene>
<dbReference type="PATRIC" id="fig|1284240.4.peg.6214"/>
<dbReference type="Gene3D" id="3.90.180.10">
    <property type="entry name" value="Medium-chain alcohol dehydrogenases, catalytic domain"/>
    <property type="match status" value="1"/>
</dbReference>
<dbReference type="AlphaFoldDB" id="M2WVF3"/>
<evidence type="ECO:0000313" key="4">
    <source>
        <dbReference type="Proteomes" id="UP000054226"/>
    </source>
</evidence>
<dbReference type="PANTHER" id="PTHR44154:SF1">
    <property type="entry name" value="QUINONE OXIDOREDUCTASE"/>
    <property type="match status" value="1"/>
</dbReference>
<sequence>MRLGSDSWGTNWRNEMKAAAFTEAGGPEVLRVLELEEPHAGAGEVRVRVKAAGVQPYDAAVRAGWEPAGLELRWPRVPGNEFAGVVDEVGSGVTGLVAGAEVLGFTAVQAYAEYIVVPAENVTPKPDEMPWEVAGGFTAGTQTAYLALDALRVARGETLLVHGAAGAVGTAAVQLAVLRGARVIGTASEANQDYVRSLGAEPVVYGDGLAGRVRALAPSGVDAALDGAGGAAFDLSLELVGNPDRVLTLVEHARAPEAGARVVTGTRSAERLGMLASLYVKGELRFLVRRTYPFTEAAAAHREIETGHGRGKIVLTFP</sequence>
<dbReference type="InterPro" id="IPR036291">
    <property type="entry name" value="NAD(P)-bd_dom_sf"/>
</dbReference>
<dbReference type="GO" id="GO:0016491">
    <property type="term" value="F:oxidoreductase activity"/>
    <property type="evidence" value="ECO:0007669"/>
    <property type="project" value="InterPro"/>
</dbReference>
<feature type="domain" description="Enoyl reductase (ER)" evidence="2">
    <location>
        <begin position="25"/>
        <end position="315"/>
    </location>
</feature>
<name>M2WVF3_9PSEU</name>